<keyword evidence="1" id="KW-0472">Membrane</keyword>
<keyword evidence="1" id="KW-1133">Transmembrane helix</keyword>
<dbReference type="Proteomes" id="UP001379235">
    <property type="component" value="Unassembled WGS sequence"/>
</dbReference>
<sequence>MSLNLFEAPALGRRQFLSGLSAGAAGIVLGGSALAAGRRGFFDRIGKPIGIQIYTLGDEAGKDIDATFARLSQIGYRDLELPGLLGKTPAALKAAADRAGLRFSSIHLPFQGMPGGGSLSLMSDPQRIADDLGALGIFQGVAPIAPFPVNFRPQHGEDMKAAIGRSFAAAGKGHWQRTAATLNERAAALRPFGIVIGYHNHNIEFAPVDGTTGWDVLVSETDPKLVHFEVDVGWVTAAGLDPVAFFRKHTGRCRWMHIKDVKASTQTNFVLSMDPTEVGSGKQDWARILPAARAAGVEHFYLEQEPPFTMPRIDAAAKGFTFLSRLKA</sequence>
<proteinExistence type="predicted"/>
<keyword evidence="3" id="KW-0413">Isomerase</keyword>
<accession>A0ABU8S7D4</accession>
<evidence type="ECO:0000313" key="3">
    <source>
        <dbReference type="EMBL" id="MEJ6009871.1"/>
    </source>
</evidence>
<dbReference type="InterPro" id="IPR036237">
    <property type="entry name" value="Xyl_isomerase-like_sf"/>
</dbReference>
<dbReference type="InterPro" id="IPR050312">
    <property type="entry name" value="IolE/XylAMocC-like"/>
</dbReference>
<reference evidence="3 4" key="1">
    <citation type="submission" date="2024-03" db="EMBL/GenBank/DDBJ databases">
        <authorList>
            <person name="Jo J.-H."/>
        </authorList>
    </citation>
    <scope>NUCLEOTIDE SEQUENCE [LARGE SCALE GENOMIC DNA]</scope>
    <source>
        <strain evidence="3 4">AS3R-12</strain>
    </source>
</reference>
<dbReference type="Pfam" id="PF01261">
    <property type="entry name" value="AP_endonuc_2"/>
    <property type="match status" value="1"/>
</dbReference>
<dbReference type="InterPro" id="IPR013022">
    <property type="entry name" value="Xyl_isomerase-like_TIM-brl"/>
</dbReference>
<dbReference type="PANTHER" id="PTHR12110:SF41">
    <property type="entry name" value="INOSOSE DEHYDRATASE"/>
    <property type="match status" value="1"/>
</dbReference>
<dbReference type="RefSeq" id="WP_339966185.1">
    <property type="nucleotide sequence ID" value="NZ_JBBHJY010000003.1"/>
</dbReference>
<dbReference type="PROSITE" id="PS51318">
    <property type="entry name" value="TAT"/>
    <property type="match status" value="1"/>
</dbReference>
<dbReference type="InterPro" id="IPR006311">
    <property type="entry name" value="TAT_signal"/>
</dbReference>
<name>A0ABU8S7D4_9SPHN</name>
<evidence type="ECO:0000256" key="1">
    <source>
        <dbReference type="SAM" id="Phobius"/>
    </source>
</evidence>
<keyword evidence="4" id="KW-1185">Reference proteome</keyword>
<organism evidence="3 4">
    <name type="scientific">Novosphingobium aquae</name>
    <dbReference type="NCBI Taxonomy" id="3133435"/>
    <lineage>
        <taxon>Bacteria</taxon>
        <taxon>Pseudomonadati</taxon>
        <taxon>Pseudomonadota</taxon>
        <taxon>Alphaproteobacteria</taxon>
        <taxon>Sphingomonadales</taxon>
        <taxon>Sphingomonadaceae</taxon>
        <taxon>Novosphingobium</taxon>
    </lineage>
</organism>
<comment type="caution">
    <text evidence="3">The sequence shown here is derived from an EMBL/GenBank/DDBJ whole genome shotgun (WGS) entry which is preliminary data.</text>
</comment>
<dbReference type="SUPFAM" id="SSF51658">
    <property type="entry name" value="Xylose isomerase-like"/>
    <property type="match status" value="1"/>
</dbReference>
<dbReference type="Gene3D" id="3.20.20.150">
    <property type="entry name" value="Divalent-metal-dependent TIM barrel enzymes"/>
    <property type="match status" value="1"/>
</dbReference>
<dbReference type="EMBL" id="JBBHJY010000003">
    <property type="protein sequence ID" value="MEJ6009871.1"/>
    <property type="molecule type" value="Genomic_DNA"/>
</dbReference>
<feature type="domain" description="Xylose isomerase-like TIM barrel" evidence="2">
    <location>
        <begin position="68"/>
        <end position="324"/>
    </location>
</feature>
<feature type="transmembrane region" description="Helical" evidence="1">
    <location>
        <begin position="16"/>
        <end position="37"/>
    </location>
</feature>
<dbReference type="PANTHER" id="PTHR12110">
    <property type="entry name" value="HYDROXYPYRUVATE ISOMERASE"/>
    <property type="match status" value="1"/>
</dbReference>
<protein>
    <submittedName>
        <fullName evidence="3">Sugar phosphate isomerase/epimerase</fullName>
    </submittedName>
</protein>
<evidence type="ECO:0000259" key="2">
    <source>
        <dbReference type="Pfam" id="PF01261"/>
    </source>
</evidence>
<evidence type="ECO:0000313" key="4">
    <source>
        <dbReference type="Proteomes" id="UP001379235"/>
    </source>
</evidence>
<keyword evidence="1" id="KW-0812">Transmembrane</keyword>
<gene>
    <name evidence="3" type="ORF">WG900_08055</name>
</gene>
<dbReference type="GO" id="GO:0016853">
    <property type="term" value="F:isomerase activity"/>
    <property type="evidence" value="ECO:0007669"/>
    <property type="project" value="UniProtKB-KW"/>
</dbReference>